<dbReference type="InterPro" id="IPR056159">
    <property type="entry name" value="Beta-prop_IFT121_TULP_N"/>
</dbReference>
<evidence type="ECO:0000256" key="5">
    <source>
        <dbReference type="ARBA" id="ARBA00022737"/>
    </source>
</evidence>
<dbReference type="GO" id="GO:0005930">
    <property type="term" value="C:axoneme"/>
    <property type="evidence" value="ECO:0007669"/>
    <property type="project" value="TreeGrafter"/>
</dbReference>
<feature type="domain" description="IFT121 second beta-propeller" evidence="8">
    <location>
        <begin position="371"/>
        <end position="596"/>
    </location>
</feature>
<keyword evidence="7" id="KW-0966">Cell projection</keyword>
<evidence type="ECO:0000313" key="11">
    <source>
        <dbReference type="EMBL" id="EST47636.1"/>
    </source>
</evidence>
<accession>V6LV98</accession>
<dbReference type="OrthoDB" id="10260567at2759"/>
<reference evidence="12" key="2">
    <citation type="submission" date="2020-12" db="EMBL/GenBank/DDBJ databases">
        <title>New Spironucleus salmonicida genome in near-complete chromosomes.</title>
        <authorList>
            <person name="Xu F."/>
            <person name="Kurt Z."/>
            <person name="Jimenez-Gonzalez A."/>
            <person name="Astvaldsson A."/>
            <person name="Andersson J.O."/>
            <person name="Svard S.G."/>
        </authorList>
    </citation>
    <scope>NUCLEOTIDE SEQUENCE</scope>
    <source>
        <strain evidence="12">ATCC 50377</strain>
    </source>
</reference>
<keyword evidence="13" id="KW-1185">Reference proteome</keyword>
<dbReference type="EMBL" id="KI546038">
    <property type="protein sequence ID" value="EST47636.1"/>
    <property type="molecule type" value="Genomic_DNA"/>
</dbReference>
<evidence type="ECO:0000259" key="9">
    <source>
        <dbReference type="Pfam" id="PF24797"/>
    </source>
</evidence>
<evidence type="ECO:0000313" key="13">
    <source>
        <dbReference type="Proteomes" id="UP000018208"/>
    </source>
</evidence>
<evidence type="ECO:0000313" key="12">
    <source>
        <dbReference type="EMBL" id="KAH0575427.1"/>
    </source>
</evidence>
<dbReference type="InterPro" id="IPR015943">
    <property type="entry name" value="WD40/YVTN_repeat-like_dom_sf"/>
</dbReference>
<comment type="subcellular location">
    <subcellularLocation>
        <location evidence="1">Cell projection</location>
        <location evidence="1">Cilium</location>
    </subcellularLocation>
    <subcellularLocation>
        <location evidence="2">Cytoplasm</location>
    </subcellularLocation>
</comment>
<dbReference type="InterPro" id="IPR057979">
    <property type="entry name" value="TPR_IFT121"/>
</dbReference>
<gene>
    <name evidence="11" type="ORF">SS50377_12331</name>
    <name evidence="12" type="ORF">SS50377_23060</name>
</gene>
<dbReference type="Pfam" id="PF24797">
    <property type="entry name" value="Beta-prop_WDR35_TULP_N"/>
    <property type="match status" value="1"/>
</dbReference>
<evidence type="ECO:0000256" key="2">
    <source>
        <dbReference type="ARBA" id="ARBA00004496"/>
    </source>
</evidence>
<protein>
    <submittedName>
        <fullName evidence="12">WD40 repeat protein</fullName>
    </submittedName>
</protein>
<evidence type="ECO:0000256" key="4">
    <source>
        <dbReference type="ARBA" id="ARBA00022574"/>
    </source>
</evidence>
<evidence type="ECO:0000256" key="6">
    <source>
        <dbReference type="ARBA" id="ARBA00023069"/>
    </source>
</evidence>
<dbReference type="PANTHER" id="PTHR15722:SF8">
    <property type="entry name" value="ANAPHASE-PROMOTING COMPLEX SUBUNIT 4-LIKE WD40 DOMAIN-CONTAINING PROTEIN"/>
    <property type="match status" value="1"/>
</dbReference>
<name>V6LV98_9EUKA</name>
<keyword evidence="3" id="KW-0963">Cytoplasm</keyword>
<dbReference type="InterPro" id="IPR036322">
    <property type="entry name" value="WD40_repeat_dom_sf"/>
</dbReference>
<organism evidence="11">
    <name type="scientific">Spironucleus salmonicida</name>
    <dbReference type="NCBI Taxonomy" id="348837"/>
    <lineage>
        <taxon>Eukaryota</taxon>
        <taxon>Metamonada</taxon>
        <taxon>Diplomonadida</taxon>
        <taxon>Hexamitidae</taxon>
        <taxon>Hexamitinae</taxon>
        <taxon>Spironucleus</taxon>
    </lineage>
</organism>
<feature type="domain" description="IFT121-like TPR repeats" evidence="10">
    <location>
        <begin position="1177"/>
        <end position="1287"/>
    </location>
</feature>
<dbReference type="Gene3D" id="2.130.10.10">
    <property type="entry name" value="YVTN repeat-like/Quinoprotein amine dehydrogenase"/>
    <property type="match status" value="2"/>
</dbReference>
<keyword evidence="4" id="KW-0853">WD repeat</keyword>
<dbReference type="Proteomes" id="UP000018208">
    <property type="component" value="Unassembled WGS sequence"/>
</dbReference>
<evidence type="ECO:0000259" key="8">
    <source>
        <dbReference type="Pfam" id="PF23390"/>
    </source>
</evidence>
<feature type="domain" description="IFT121/TULP4 N-terminal" evidence="9">
    <location>
        <begin position="6"/>
        <end position="343"/>
    </location>
</feature>
<dbReference type="SUPFAM" id="SSF82171">
    <property type="entry name" value="DPP6 N-terminal domain-like"/>
    <property type="match status" value="1"/>
</dbReference>
<dbReference type="GO" id="GO:0036064">
    <property type="term" value="C:ciliary basal body"/>
    <property type="evidence" value="ECO:0007669"/>
    <property type="project" value="TreeGrafter"/>
</dbReference>
<dbReference type="InterPro" id="IPR056158">
    <property type="entry name" value="Beta-prop_IFT121_2nd"/>
</dbReference>
<keyword evidence="6" id="KW-0969">Cilium</keyword>
<evidence type="ECO:0000256" key="3">
    <source>
        <dbReference type="ARBA" id="ARBA00022490"/>
    </source>
</evidence>
<dbReference type="VEuPathDB" id="GiardiaDB:SS50377_23060"/>
<dbReference type="EMBL" id="AUWU02000003">
    <property type="protein sequence ID" value="KAH0575427.1"/>
    <property type="molecule type" value="Genomic_DNA"/>
</dbReference>
<evidence type="ECO:0000256" key="7">
    <source>
        <dbReference type="ARBA" id="ARBA00023273"/>
    </source>
</evidence>
<sequence length="1364" mass="153009">MLSTSFVFKRISYAETQEQITKVAWNRTDGWLAFGGDMGLLRIIMLEFQDQHDFNLQGVAARPSRVSIDRRLTIHEGSAITTITWNETKEQVTTGDNRGSVVVCGYQSSKWSSEFVNESVQSPVVTAVWASDSSKVLIFYQSGQILLGASTGHKILSMQVRQQEQAKFAFVTDSRVDIFMTGWETKIIAYNFDSTEKYRIQLGAGDKFVAASLLEFKENKEDPKIVAITMQGELIIYNAVSGVRLISAQISIIPTDVQVSPNAQYIAVSGQALEPHGDLQGSSGPVQSNADQLAVVKLYRTKDLEHIATIRIQAKIATCISWDASSLRLAIGTDGALYLACLRLSYRHFMLQDGTVVYSSGSSIIKTSNQIVSAQNTFQKDECITFWKNPSTNFHQRYPQQFIDQCACGPYLAMLCGRSVLKQDGSYRQLSNMTLHSSVGAPTLSLDLNYTPFFMAGCENYLVTASPSRISIYDIRFLTGEIKSENAQIETKLDQGQNYTGIIEWHADSSPFAADRELHVAKLSVSAGVTAVSISNNALFVARQNATIQRFNLPSLQSNVNIHTGTVLRVIRCNCNGTAVAGVNDDGFLSVQYTSDFITGEIKENREVKDAKKSIKMIERVEEEEKGDDLSKMLGFDGAAPKSTYKESSKNDKPVDFKLPQWDTQLTDIWGICWNNEDANMLAISSKHKIFVLQVNKKVREEPITSSAHILAFQGLIIHGVYLDEAVMYGAPMKGSYKQFETQQLRDLKEQLYGKVEEQDEIQPVTNLIKLFGHDLTDYNVNKQTPNVTAGFAFLQQQVFTHPHLYKIVAEAALRDLQLDIASQCFVRASDYISYHFTEYIRRIGSDELRKAEVAVFLSDFKLAEHILTKQLGRVDLSLKNDEELGMWMKVLQQHKDAQYNVSHAALITDELANQAHRQVGQYYMRIRRYADAVSFLSKSDDISLLAEALYRAEQFDELRTLATSLQPDTNTEAILAVSKILSRIGDVEGASVALLRLNRPEEAIKTCITLKRFDKAILIAQEFEMLETVDKHLSEYLRQLLSAGDDKAALDLLRKTNQGEIAACIIISAAMENLKQAIDARTFPLNPSVFNRVRRLIVLAGKEATTVQRSNINRDLRNNQNNDNALLTQNQTNQTMNQLLHDDVVKDTTQQQSTSSTLLDDPLFAKFGNHSKSTNQIWRLVKQTRYIVLASYMLYVNKPQQALFPAIEAAGFYYKLLQNSANLDEEFCYFAKIALPIAVFAALQIEDFDLASQLMEVLEADDEIPSIERDQLEQLAVDVFSKFPPNMQQNIPKEAILQCEKCKNPMQRYSTVCVCGYQANLCSRTGMVIKQGHKIQKCGMCSTMSTIGKSTLQVCPMCHEQFE</sequence>
<reference evidence="11 12" key="1">
    <citation type="journal article" date="2014" name="PLoS Genet.">
        <title>The Genome of Spironucleus salmonicida Highlights a Fish Pathogen Adapted to Fluctuating Environments.</title>
        <authorList>
            <person name="Xu F."/>
            <person name="Jerlstrom-Hultqvist J."/>
            <person name="Einarsson E."/>
            <person name="Astvaldsson A."/>
            <person name="Svard S.G."/>
            <person name="Andersson J.O."/>
        </authorList>
    </citation>
    <scope>NUCLEOTIDE SEQUENCE</scope>
    <source>
        <strain evidence="12">ATCC 50377</strain>
    </source>
</reference>
<dbReference type="GO" id="GO:0042073">
    <property type="term" value="P:intraciliary transport"/>
    <property type="evidence" value="ECO:0007669"/>
    <property type="project" value="TreeGrafter"/>
</dbReference>
<dbReference type="Pfam" id="PF25768">
    <property type="entry name" value="TPR_IFT121"/>
    <property type="match status" value="1"/>
</dbReference>
<feature type="domain" description="IFT121 second beta-propeller" evidence="8">
    <location>
        <begin position="662"/>
        <end position="727"/>
    </location>
</feature>
<evidence type="ECO:0000256" key="1">
    <source>
        <dbReference type="ARBA" id="ARBA00004138"/>
    </source>
</evidence>
<keyword evidence="5" id="KW-0677">Repeat</keyword>
<dbReference type="Pfam" id="PF23390">
    <property type="entry name" value="Beta-prop_WDR35_2nd"/>
    <property type="match status" value="2"/>
</dbReference>
<dbReference type="PANTHER" id="PTHR15722">
    <property type="entry name" value="IFT140/172-RELATED"/>
    <property type="match status" value="1"/>
</dbReference>
<evidence type="ECO:0000259" key="10">
    <source>
        <dbReference type="Pfam" id="PF25768"/>
    </source>
</evidence>
<dbReference type="SUPFAM" id="SSF50978">
    <property type="entry name" value="WD40 repeat-like"/>
    <property type="match status" value="1"/>
</dbReference>
<dbReference type="Gene3D" id="1.25.40.470">
    <property type="match status" value="1"/>
</dbReference>
<proteinExistence type="predicted"/>